<dbReference type="Proteomes" id="UP001243009">
    <property type="component" value="Unassembled WGS sequence"/>
</dbReference>
<name>A0ABT9DYK1_9PROT</name>
<dbReference type="InterPro" id="IPR022584">
    <property type="entry name" value="DUF2937"/>
</dbReference>
<evidence type="ECO:0000313" key="3">
    <source>
        <dbReference type="Proteomes" id="UP001243009"/>
    </source>
</evidence>
<evidence type="ECO:0000256" key="1">
    <source>
        <dbReference type="SAM" id="Phobius"/>
    </source>
</evidence>
<dbReference type="Pfam" id="PF11157">
    <property type="entry name" value="DUF2937"/>
    <property type="match status" value="1"/>
</dbReference>
<keyword evidence="1" id="KW-0472">Membrane</keyword>
<dbReference type="RefSeq" id="WP_305103851.1">
    <property type="nucleotide sequence ID" value="NZ_JAUTWS010000009.1"/>
</dbReference>
<dbReference type="EMBL" id="JAUTWS010000009">
    <property type="protein sequence ID" value="MDO9708985.1"/>
    <property type="molecule type" value="Genomic_DNA"/>
</dbReference>
<keyword evidence="1" id="KW-0812">Transmembrane</keyword>
<evidence type="ECO:0000313" key="2">
    <source>
        <dbReference type="EMBL" id="MDO9708985.1"/>
    </source>
</evidence>
<keyword evidence="3" id="KW-1185">Reference proteome</keyword>
<gene>
    <name evidence="2" type="ORF">Q7A36_11585</name>
</gene>
<keyword evidence="1" id="KW-1133">Transmembrane helix</keyword>
<protein>
    <submittedName>
        <fullName evidence="2">DUF2937 family protein</fullName>
    </submittedName>
</protein>
<sequence length="182" mass="19334">MLGFLGRGFADALRVALPLLLGVALMQVPAIMHGYSAGLLQAAEALRSDIGQRTASARRHYGAVGEGDEALLDLLRQREPANAEGLEGSIGKARALRAAHERIEAAMPALRPVTALLDLSEDPLGDKRAVLRLALDTHVPQIAFDRAGILWLVLGILLGAFLARLVIALLAAPFGGRRRAAR</sequence>
<organism evidence="2 3">
    <name type="scientific">Paracraurococcus lichenis</name>
    <dbReference type="NCBI Taxonomy" id="3064888"/>
    <lineage>
        <taxon>Bacteria</taxon>
        <taxon>Pseudomonadati</taxon>
        <taxon>Pseudomonadota</taxon>
        <taxon>Alphaproteobacteria</taxon>
        <taxon>Acetobacterales</taxon>
        <taxon>Roseomonadaceae</taxon>
        <taxon>Paracraurococcus</taxon>
    </lineage>
</organism>
<reference evidence="2 3" key="1">
    <citation type="submission" date="2023-08" db="EMBL/GenBank/DDBJ databases">
        <title>The draft genome sequence of Paracraurococcus sp. LOR1-02.</title>
        <authorList>
            <person name="Kingkaew E."/>
            <person name="Tanasupawat S."/>
        </authorList>
    </citation>
    <scope>NUCLEOTIDE SEQUENCE [LARGE SCALE GENOMIC DNA]</scope>
    <source>
        <strain evidence="2 3">LOR1-02</strain>
    </source>
</reference>
<comment type="caution">
    <text evidence="2">The sequence shown here is derived from an EMBL/GenBank/DDBJ whole genome shotgun (WGS) entry which is preliminary data.</text>
</comment>
<feature type="transmembrane region" description="Helical" evidence="1">
    <location>
        <begin position="149"/>
        <end position="172"/>
    </location>
</feature>
<accession>A0ABT9DYK1</accession>
<proteinExistence type="predicted"/>